<name>A0ACB6SH22_9PLEO</name>
<sequence length="909" mass="101460">MTSERRNSDDTIASYKRKKKQDKRPSPMSQEDDAQCDHDESATGAASSNDIPDNVSNVETEDDSETAMRWKELKAAKTEEEEIKRYERLQTKPRTKAEAEHDEDLHKLRLRRMREREATHEAERKATQALEAVQEPVSAMDWKAQQVARVQRMRNGKSKAPKPEQASALVPTTSSSGHRTSSAHEERHGIPCNFGHEIAFFASNRPSLKRTDTEVLTDTSRGPSPPPNAHWRDPRRQRGRLNVDYSGMDTEFILGGEFVDDVNTMLDFINGWPEAQFEDIRYAFERDPDNRGRRIEFIDLGDKKWGVRILNPLRKDSGTSYAPADIYTRDDLPNACQEHGCDEGCPRKISMEERITNLKKFREEQDRNTFLGNMAGAGYLAGPSLGVLPDVIDMPPPPIPPRSDKRKVSHGLPELSTIPLQPLSTLESLPSVSEPPGSPRPENCSLPDEDFTAEHIEDLERTDASLETQIKQIKQIKTTMAQIKGHLQSKQGAEPIGQDIVKEWLQNANIVSESSEGTRKKSAADKPDLGPIGGKLVHNEKIPTGPYSIRAEEHRLTAVFDKRSTVPELMDENIRNRPRKGYYTARVPPKSDSDSKCNDTPLPRKAGRPSSNHVDQSSSTNTQRVKFPRIEPASRERDQRKTQSIPAGVPNEGVMAHLVQGYSISSPSQEQTGKEGILGGDFASQFQDPIGARRLSESISVFEDTPMGEDVPMLPQDIQSQPPSEEPAVAPSTTSPDSRPPSRPSPRRLDEIDDDTSVWDPDEQPVAPAAPRIRDDMEIDSDIPVWDPVEEPARRSSDSRQESTLEERRTYQRHIKNMLRKTNARRKRRAAPTSPLPTSSPATDSPEAGSEVEDTSIPTLTNVVPAPSRIEAGSEGGSSGPVDLKGKRRAKAKESGDDKKLLEELFRKL</sequence>
<evidence type="ECO:0000313" key="2">
    <source>
        <dbReference type="Proteomes" id="UP000799754"/>
    </source>
</evidence>
<protein>
    <submittedName>
        <fullName evidence="1">Uncharacterized protein</fullName>
    </submittedName>
</protein>
<organism evidence="1 2">
    <name type="scientific">Macroventuria anomochaeta</name>
    <dbReference type="NCBI Taxonomy" id="301207"/>
    <lineage>
        <taxon>Eukaryota</taxon>
        <taxon>Fungi</taxon>
        <taxon>Dikarya</taxon>
        <taxon>Ascomycota</taxon>
        <taxon>Pezizomycotina</taxon>
        <taxon>Dothideomycetes</taxon>
        <taxon>Pleosporomycetidae</taxon>
        <taxon>Pleosporales</taxon>
        <taxon>Pleosporineae</taxon>
        <taxon>Didymellaceae</taxon>
        <taxon>Macroventuria</taxon>
    </lineage>
</organism>
<accession>A0ACB6SH22</accession>
<reference evidence="1" key="1">
    <citation type="journal article" date="2020" name="Stud. Mycol.">
        <title>101 Dothideomycetes genomes: a test case for predicting lifestyles and emergence of pathogens.</title>
        <authorList>
            <person name="Haridas S."/>
            <person name="Albert R."/>
            <person name="Binder M."/>
            <person name="Bloem J."/>
            <person name="Labutti K."/>
            <person name="Salamov A."/>
            <person name="Andreopoulos B."/>
            <person name="Baker S."/>
            <person name="Barry K."/>
            <person name="Bills G."/>
            <person name="Bluhm B."/>
            <person name="Cannon C."/>
            <person name="Castanera R."/>
            <person name="Culley D."/>
            <person name="Daum C."/>
            <person name="Ezra D."/>
            <person name="Gonzalez J."/>
            <person name="Henrissat B."/>
            <person name="Kuo A."/>
            <person name="Liang C."/>
            <person name="Lipzen A."/>
            <person name="Lutzoni F."/>
            <person name="Magnuson J."/>
            <person name="Mondo S."/>
            <person name="Nolan M."/>
            <person name="Ohm R."/>
            <person name="Pangilinan J."/>
            <person name="Park H.-J."/>
            <person name="Ramirez L."/>
            <person name="Alfaro M."/>
            <person name="Sun H."/>
            <person name="Tritt A."/>
            <person name="Yoshinaga Y."/>
            <person name="Zwiers L.-H."/>
            <person name="Turgeon B."/>
            <person name="Goodwin S."/>
            <person name="Spatafora J."/>
            <person name="Crous P."/>
            <person name="Grigoriev I."/>
        </authorList>
    </citation>
    <scope>NUCLEOTIDE SEQUENCE</scope>
    <source>
        <strain evidence="1">CBS 525.71</strain>
    </source>
</reference>
<dbReference type="Proteomes" id="UP000799754">
    <property type="component" value="Unassembled WGS sequence"/>
</dbReference>
<keyword evidence="2" id="KW-1185">Reference proteome</keyword>
<comment type="caution">
    <text evidence="1">The sequence shown here is derived from an EMBL/GenBank/DDBJ whole genome shotgun (WGS) entry which is preliminary data.</text>
</comment>
<gene>
    <name evidence="1" type="ORF">BU25DRAFT_444214</name>
</gene>
<proteinExistence type="predicted"/>
<dbReference type="EMBL" id="MU006701">
    <property type="protein sequence ID" value="KAF2633476.1"/>
    <property type="molecule type" value="Genomic_DNA"/>
</dbReference>
<evidence type="ECO:0000313" key="1">
    <source>
        <dbReference type="EMBL" id="KAF2633476.1"/>
    </source>
</evidence>